<evidence type="ECO:0000313" key="2">
    <source>
        <dbReference type="EMBL" id="KKS87399.1"/>
    </source>
</evidence>
<dbReference type="AlphaFoldDB" id="A0A0G1CPC1"/>
<dbReference type="GO" id="GO:0016740">
    <property type="term" value="F:transferase activity"/>
    <property type="evidence" value="ECO:0007669"/>
    <property type="project" value="UniProtKB-KW"/>
</dbReference>
<keyword evidence="2" id="KW-0808">Transferase</keyword>
<protein>
    <submittedName>
        <fullName evidence="2">Glycosyl transferase family 39</fullName>
    </submittedName>
</protein>
<dbReference type="STRING" id="1618446.UV61_C0002G0120"/>
<feature type="transmembrane region" description="Helical" evidence="1">
    <location>
        <begin position="62"/>
        <end position="84"/>
    </location>
</feature>
<feature type="transmembrane region" description="Helical" evidence="1">
    <location>
        <begin position="272"/>
        <end position="293"/>
    </location>
</feature>
<feature type="transmembrane region" description="Helical" evidence="1">
    <location>
        <begin position="146"/>
        <end position="166"/>
    </location>
</feature>
<reference evidence="2 3" key="1">
    <citation type="journal article" date="2015" name="Nature">
        <title>rRNA introns, odd ribosomes, and small enigmatic genomes across a large radiation of phyla.</title>
        <authorList>
            <person name="Brown C.T."/>
            <person name="Hug L.A."/>
            <person name="Thomas B.C."/>
            <person name="Sharon I."/>
            <person name="Castelle C.J."/>
            <person name="Singh A."/>
            <person name="Wilkins M.J."/>
            <person name="Williams K.H."/>
            <person name="Banfield J.F."/>
        </authorList>
    </citation>
    <scope>NUCLEOTIDE SEQUENCE [LARGE SCALE GENOMIC DNA]</scope>
</reference>
<sequence>MAQKTFDLSWIKKHKSILLLSLFVGIGIYTRLSGTIHGFFAFTYDQGKDFLALDDIVNGRHLTLIGPTTGIDGVFHGVWWYWLLVPLFWIFKGDPVWLVASFNLISAASIVLAFILGKELVDERLGLILAGLMSVSPFYISTGAQLWHPNLVPLLMLLLLISLVKYQKGRWPWFWVAAVLGAIFEFELAAGILFVPVFGLTLVLTRQLPKMKQLILGGAGFDFWLIPRLIFEMRHSWIQTYSLFKFLTHPTLVNQMSLLVRLSDRIQTITNLLAYAFVNSNKLIGIILLIMIMAGGKEISKQKTLRFLLVLICLLGINLVIYQGTLWEYYINMFPTLVLPLIGMGLYIFVKKYRIWGGVIISSLLLYNLAPWRFFAKPWAGDASSYKNEIRVVETVYQRASGKPFNVQVYSPSVIDYNYHYLFKWYGNKEYAFTADRDDEQATVFYIIEPDPWKTGRLRSWLAEREGDGQLIWQQIFPGEIEVWEKLRVMN</sequence>
<organism evidence="2 3">
    <name type="scientific">Candidatus Gottesmanbacteria bacterium GW2011_GWB1_43_11</name>
    <dbReference type="NCBI Taxonomy" id="1618446"/>
    <lineage>
        <taxon>Bacteria</taxon>
        <taxon>Candidatus Gottesmaniibacteriota</taxon>
    </lineage>
</organism>
<evidence type="ECO:0000313" key="3">
    <source>
        <dbReference type="Proteomes" id="UP000034050"/>
    </source>
</evidence>
<name>A0A0G1CPC1_9BACT</name>
<feature type="transmembrane region" description="Helical" evidence="1">
    <location>
        <begin position="173"/>
        <end position="194"/>
    </location>
</feature>
<accession>A0A0G1CPC1</accession>
<dbReference type="EMBL" id="LCFD01000002">
    <property type="protein sequence ID" value="KKS87399.1"/>
    <property type="molecule type" value="Genomic_DNA"/>
</dbReference>
<keyword evidence="1" id="KW-0812">Transmembrane</keyword>
<feature type="transmembrane region" description="Helical" evidence="1">
    <location>
        <begin position="17"/>
        <end position="42"/>
    </location>
</feature>
<feature type="transmembrane region" description="Helical" evidence="1">
    <location>
        <begin position="96"/>
        <end position="117"/>
    </location>
</feature>
<feature type="transmembrane region" description="Helical" evidence="1">
    <location>
        <begin position="329"/>
        <end position="350"/>
    </location>
</feature>
<proteinExistence type="predicted"/>
<dbReference type="Proteomes" id="UP000034050">
    <property type="component" value="Unassembled WGS sequence"/>
</dbReference>
<keyword evidence="1" id="KW-0472">Membrane</keyword>
<feature type="transmembrane region" description="Helical" evidence="1">
    <location>
        <begin position="355"/>
        <end position="375"/>
    </location>
</feature>
<keyword evidence="1" id="KW-1133">Transmembrane helix</keyword>
<comment type="caution">
    <text evidence="2">The sequence shown here is derived from an EMBL/GenBank/DDBJ whole genome shotgun (WGS) entry which is preliminary data.</text>
</comment>
<evidence type="ECO:0000256" key="1">
    <source>
        <dbReference type="SAM" id="Phobius"/>
    </source>
</evidence>
<feature type="transmembrane region" description="Helical" evidence="1">
    <location>
        <begin position="305"/>
        <end position="323"/>
    </location>
</feature>
<gene>
    <name evidence="2" type="ORF">UV61_C0002G0120</name>
</gene>